<comment type="caution">
    <text evidence="1">The sequence shown here is derived from an EMBL/GenBank/DDBJ whole genome shotgun (WGS) entry which is preliminary data.</text>
</comment>
<name>A0A9P6W736_MAUEX</name>
<dbReference type="Pfam" id="PF05742">
    <property type="entry name" value="TANGO2"/>
    <property type="match status" value="1"/>
</dbReference>
<dbReference type="EMBL" id="PUHR01000126">
    <property type="protein sequence ID" value="KAG0663943.1"/>
    <property type="molecule type" value="Genomic_DNA"/>
</dbReference>
<dbReference type="GO" id="GO:0005794">
    <property type="term" value="C:Golgi apparatus"/>
    <property type="evidence" value="ECO:0007669"/>
    <property type="project" value="TreeGrafter"/>
</dbReference>
<organism evidence="1 2">
    <name type="scientific">Maudiozyma exigua</name>
    <name type="common">Yeast</name>
    <name type="synonym">Kazachstania exigua</name>
    <dbReference type="NCBI Taxonomy" id="34358"/>
    <lineage>
        <taxon>Eukaryota</taxon>
        <taxon>Fungi</taxon>
        <taxon>Dikarya</taxon>
        <taxon>Ascomycota</taxon>
        <taxon>Saccharomycotina</taxon>
        <taxon>Saccharomycetes</taxon>
        <taxon>Saccharomycetales</taxon>
        <taxon>Saccharomycetaceae</taxon>
        <taxon>Maudiozyma</taxon>
    </lineage>
</organism>
<dbReference type="OrthoDB" id="191601at2759"/>
<reference evidence="1 2" key="1">
    <citation type="submission" date="2020-11" db="EMBL/GenBank/DDBJ databases">
        <title>Kefir isolates.</title>
        <authorList>
            <person name="Marcisauskas S."/>
            <person name="Kim Y."/>
            <person name="Blasche S."/>
        </authorList>
    </citation>
    <scope>NUCLEOTIDE SEQUENCE [LARGE SCALE GENOMIC DNA]</scope>
    <source>
        <strain evidence="1 2">OG2</strain>
    </source>
</reference>
<protein>
    <recommendedName>
        <fullName evidence="3">Transport and Golgi organization protein 2</fullName>
    </recommendedName>
</protein>
<sequence>MCILFATRSHPNYELILISNRDEFFERDTHNTCWHTNSSILSPYDMARNQKTSPTNSETFGTWIGINKNGRVANILNLRPADTPPNKSSKGKVSRGMIPFTFLNTDSRKDSFSEWDSFEKFEHQYPCLTTSGDFNFFYGDIKSKSYRIIDTFGQTFKVLDQNDNDSFVLSNNTFNIENTKKWNKTEEGMQKLKELISKTKNESNNNIILMECFKLASICSVPEEIRNKPYHVDPAITYDTIFVPPLGSNDGEDIGLTITKGDFYGTRSQIVILVSKNSKHVTYVEKVLHTSDRDCKTHSAINPKDFHQFEFEIE</sequence>
<dbReference type="GO" id="GO:0007030">
    <property type="term" value="P:Golgi organization"/>
    <property type="evidence" value="ECO:0007669"/>
    <property type="project" value="TreeGrafter"/>
</dbReference>
<evidence type="ECO:0000313" key="1">
    <source>
        <dbReference type="EMBL" id="KAG0663943.1"/>
    </source>
</evidence>
<evidence type="ECO:0008006" key="3">
    <source>
        <dbReference type="Google" id="ProtNLM"/>
    </source>
</evidence>
<accession>A0A9P6W736</accession>
<dbReference type="AlphaFoldDB" id="A0A9P6W736"/>
<gene>
    <name evidence="1" type="ORF">C6P45_000728</name>
</gene>
<dbReference type="PANTHER" id="PTHR17985:SF8">
    <property type="entry name" value="TRANSPORT AND GOLGI ORGANIZATION PROTEIN 2 HOMOLOG"/>
    <property type="match status" value="1"/>
</dbReference>
<dbReference type="PANTHER" id="PTHR17985">
    <property type="entry name" value="SER/THR-RICH PROTEIN T10 IN DGCR REGION"/>
    <property type="match status" value="1"/>
</dbReference>
<dbReference type="Proteomes" id="UP000750334">
    <property type="component" value="Unassembled WGS sequence"/>
</dbReference>
<evidence type="ECO:0000313" key="2">
    <source>
        <dbReference type="Proteomes" id="UP000750334"/>
    </source>
</evidence>
<keyword evidence="2" id="KW-1185">Reference proteome</keyword>
<proteinExistence type="predicted"/>
<dbReference type="InterPro" id="IPR008551">
    <property type="entry name" value="TANGO2"/>
</dbReference>
<dbReference type="GO" id="GO:0009306">
    <property type="term" value="P:protein secretion"/>
    <property type="evidence" value="ECO:0007669"/>
    <property type="project" value="TreeGrafter"/>
</dbReference>